<sequence>MTYLDPPGGHGRPAASSPAAVPSGLDEPAYRASAAVALARCVSVEAAKFAAAHWGRTPLLSRAAELPNPAGFTDLLSPADADELLSRRGLRTPFLRVAKDGQVLPAARYTGGGGAGAEIDDQVLDERILQLYADGATLVLQGLHRTWPALIDFTRDLSLAVGQPLQVNAYLTPPDSQGFATHYDTHDVFVLQVDGRKHWRIHPPVLPDPLERQPWGGRADEVAAIAQGPAALDVVLEPGDALYLPRGWLHSAQAQESSSLHLTVGVRALTRYALVEELLALAAEDQRLRATLPFGVDVADPDAIEPELTETVEALREWLLRADPAAVAGRLRQRAWSASRPVPIRPLAQAAAITALTADSRVTVRAGLRWQLVSEGERVALRLFDRTVTLPAQCGPAVRALLAGPAVRVGDLPGLDTDADRLTLTRRLLREAALTPA</sequence>
<dbReference type="SUPFAM" id="SSF51197">
    <property type="entry name" value="Clavaminate synthase-like"/>
    <property type="match status" value="1"/>
</dbReference>
<dbReference type="EMBL" id="BOPD01000003">
    <property type="protein sequence ID" value="GIJ31313.1"/>
    <property type="molecule type" value="Genomic_DNA"/>
</dbReference>
<dbReference type="GO" id="GO:0032453">
    <property type="term" value="F:histone H3K4 demethylase activity"/>
    <property type="evidence" value="ECO:0007669"/>
    <property type="project" value="TreeGrafter"/>
</dbReference>
<dbReference type="GO" id="GO:0046872">
    <property type="term" value="F:metal ion binding"/>
    <property type="evidence" value="ECO:0007669"/>
    <property type="project" value="UniProtKB-KW"/>
</dbReference>
<dbReference type="AlphaFoldDB" id="A0A9W5UNH3"/>
<keyword evidence="2" id="KW-0479">Metal-binding</keyword>
<evidence type="ECO:0000313" key="7">
    <source>
        <dbReference type="Proteomes" id="UP000607311"/>
    </source>
</evidence>
<comment type="caution">
    <text evidence="6">The sequence shown here is derived from an EMBL/GenBank/DDBJ whole genome shotgun (WGS) entry which is preliminary data.</text>
</comment>
<comment type="cofactor">
    <cofactor evidence="1">
        <name>Fe(2+)</name>
        <dbReference type="ChEBI" id="CHEBI:29033"/>
    </cofactor>
</comment>
<dbReference type="Gene3D" id="2.60.120.650">
    <property type="entry name" value="Cupin"/>
    <property type="match status" value="1"/>
</dbReference>
<feature type="region of interest" description="Disordered" evidence="4">
    <location>
        <begin position="1"/>
        <end position="23"/>
    </location>
</feature>
<dbReference type="InterPro" id="IPR039994">
    <property type="entry name" value="NO66-like"/>
</dbReference>
<keyword evidence="7" id="KW-1185">Reference proteome</keyword>
<dbReference type="Proteomes" id="UP000607311">
    <property type="component" value="Unassembled WGS sequence"/>
</dbReference>
<dbReference type="OrthoDB" id="9764016at2"/>
<evidence type="ECO:0000256" key="4">
    <source>
        <dbReference type="SAM" id="MobiDB-lite"/>
    </source>
</evidence>
<dbReference type="PROSITE" id="PS51184">
    <property type="entry name" value="JMJC"/>
    <property type="match status" value="1"/>
</dbReference>
<proteinExistence type="predicted"/>
<keyword evidence="3" id="KW-0408">Iron</keyword>
<dbReference type="SMART" id="SM00558">
    <property type="entry name" value="JmjC"/>
    <property type="match status" value="1"/>
</dbReference>
<dbReference type="InterPro" id="IPR003347">
    <property type="entry name" value="JmjC_dom"/>
</dbReference>
<protein>
    <recommendedName>
        <fullName evidence="5">JmjC domain-containing protein</fullName>
    </recommendedName>
</protein>
<dbReference type="PANTHER" id="PTHR13096:SF9">
    <property type="entry name" value="BIFUNCTIONAL LYSINE-SPECIFIC DEMETHYLASE AND HISTIDYL-HYDROXYLASE"/>
    <property type="match status" value="1"/>
</dbReference>
<evidence type="ECO:0000259" key="5">
    <source>
        <dbReference type="PROSITE" id="PS51184"/>
    </source>
</evidence>
<evidence type="ECO:0000256" key="1">
    <source>
        <dbReference type="ARBA" id="ARBA00001954"/>
    </source>
</evidence>
<feature type="domain" description="JmjC" evidence="5">
    <location>
        <begin position="136"/>
        <end position="283"/>
    </location>
</feature>
<feature type="compositionally biased region" description="Low complexity" evidence="4">
    <location>
        <begin position="13"/>
        <end position="23"/>
    </location>
</feature>
<dbReference type="Pfam" id="PF08007">
    <property type="entry name" value="JmjC_2"/>
    <property type="match status" value="1"/>
</dbReference>
<evidence type="ECO:0000256" key="3">
    <source>
        <dbReference type="ARBA" id="ARBA00023004"/>
    </source>
</evidence>
<dbReference type="RefSeq" id="WP_093402783.1">
    <property type="nucleotide sequence ID" value="NZ_BOPD01000003.1"/>
</dbReference>
<dbReference type="PANTHER" id="PTHR13096">
    <property type="entry name" value="MINA53 MYC INDUCED NUCLEAR ANTIGEN"/>
    <property type="match status" value="1"/>
</dbReference>
<dbReference type="GO" id="GO:0051864">
    <property type="term" value="F:histone H3K36 demethylase activity"/>
    <property type="evidence" value="ECO:0007669"/>
    <property type="project" value="TreeGrafter"/>
</dbReference>
<evidence type="ECO:0000256" key="2">
    <source>
        <dbReference type="ARBA" id="ARBA00022723"/>
    </source>
</evidence>
<evidence type="ECO:0000313" key="6">
    <source>
        <dbReference type="EMBL" id="GIJ31313.1"/>
    </source>
</evidence>
<gene>
    <name evidence="6" type="ORF">Vse01_04610</name>
</gene>
<reference evidence="6" key="1">
    <citation type="submission" date="2021-01" db="EMBL/GenBank/DDBJ databases">
        <title>Whole genome shotgun sequence of Verrucosispora sediminis NBRC 107745.</title>
        <authorList>
            <person name="Komaki H."/>
            <person name="Tamura T."/>
        </authorList>
    </citation>
    <scope>NUCLEOTIDE SEQUENCE</scope>
    <source>
        <strain evidence="6">NBRC 107745</strain>
    </source>
</reference>
<accession>A0A9W5UNH3</accession>
<organism evidence="6 7">
    <name type="scientific">Micromonospora sediminimaris</name>
    <dbReference type="NCBI Taxonomy" id="547162"/>
    <lineage>
        <taxon>Bacteria</taxon>
        <taxon>Bacillati</taxon>
        <taxon>Actinomycetota</taxon>
        <taxon>Actinomycetes</taxon>
        <taxon>Micromonosporales</taxon>
        <taxon>Micromonosporaceae</taxon>
        <taxon>Micromonospora</taxon>
    </lineage>
</organism>
<name>A0A9W5UNH3_9ACTN</name>